<comment type="caution">
    <text evidence="1">The sequence shown here is derived from an EMBL/GenBank/DDBJ whole genome shotgun (WGS) entry which is preliminary data.</text>
</comment>
<dbReference type="EMBL" id="MCGT01000002">
    <property type="protein sequence ID" value="ORX62254.1"/>
    <property type="molecule type" value="Genomic_DNA"/>
</dbReference>
<dbReference type="OrthoDB" id="2387460at2759"/>
<dbReference type="Proteomes" id="UP000242146">
    <property type="component" value="Unassembled WGS sequence"/>
</dbReference>
<name>A0A1X2GW47_9FUNG</name>
<feature type="non-terminal residue" evidence="1">
    <location>
        <position position="1"/>
    </location>
</feature>
<sequence>PPSLPTPKARALGATLAAKVGVPVDDIASRGAWSSHPCLNAFTASPQHPLISQVLLWMTPK</sequence>
<gene>
    <name evidence="1" type="ORF">DM01DRAFT_1392413</name>
</gene>
<keyword evidence="2" id="KW-1185">Reference proteome</keyword>
<reference evidence="1 2" key="1">
    <citation type="submission" date="2016-07" db="EMBL/GenBank/DDBJ databases">
        <title>Pervasive Adenine N6-methylation of Active Genes in Fungi.</title>
        <authorList>
            <consortium name="DOE Joint Genome Institute"/>
            <person name="Mondo S.J."/>
            <person name="Dannebaum R.O."/>
            <person name="Kuo R.C."/>
            <person name="Labutti K."/>
            <person name="Haridas S."/>
            <person name="Kuo A."/>
            <person name="Salamov A."/>
            <person name="Ahrendt S.R."/>
            <person name="Lipzen A."/>
            <person name="Sullivan W."/>
            <person name="Andreopoulos W.B."/>
            <person name="Clum A."/>
            <person name="Lindquist E."/>
            <person name="Daum C."/>
            <person name="Ramamoorthy G.K."/>
            <person name="Gryganskyi A."/>
            <person name="Culley D."/>
            <person name="Magnuson J.K."/>
            <person name="James T.Y."/>
            <person name="O'Malley M.A."/>
            <person name="Stajich J.E."/>
            <person name="Spatafora J.W."/>
            <person name="Visel A."/>
            <person name="Grigoriev I.V."/>
        </authorList>
    </citation>
    <scope>NUCLEOTIDE SEQUENCE [LARGE SCALE GENOMIC DNA]</scope>
    <source>
        <strain evidence="1 2">NRRL 3301</strain>
    </source>
</reference>
<proteinExistence type="predicted"/>
<dbReference type="AlphaFoldDB" id="A0A1X2GW47"/>
<accession>A0A1X2GW47</accession>
<evidence type="ECO:0000313" key="2">
    <source>
        <dbReference type="Proteomes" id="UP000242146"/>
    </source>
</evidence>
<protein>
    <submittedName>
        <fullName evidence="1">Uncharacterized protein</fullName>
    </submittedName>
</protein>
<organism evidence="1 2">
    <name type="scientific">Hesseltinella vesiculosa</name>
    <dbReference type="NCBI Taxonomy" id="101127"/>
    <lineage>
        <taxon>Eukaryota</taxon>
        <taxon>Fungi</taxon>
        <taxon>Fungi incertae sedis</taxon>
        <taxon>Mucoromycota</taxon>
        <taxon>Mucoromycotina</taxon>
        <taxon>Mucoromycetes</taxon>
        <taxon>Mucorales</taxon>
        <taxon>Cunninghamellaceae</taxon>
        <taxon>Hesseltinella</taxon>
    </lineage>
</organism>
<evidence type="ECO:0000313" key="1">
    <source>
        <dbReference type="EMBL" id="ORX62254.1"/>
    </source>
</evidence>